<comment type="caution">
    <text evidence="3">The sequence shown here is derived from an EMBL/GenBank/DDBJ whole genome shotgun (WGS) entry which is preliminary data.</text>
</comment>
<accession>R7ZU97</accession>
<keyword evidence="1" id="KW-1133">Transmembrane helix</keyword>
<sequence>MNTNIGKLDKVIRLSIALIIGLLYLLNIITGTVAIVLGVIGASMLITSLVGICPLYSPLGINTCKKQKA</sequence>
<keyword evidence="1" id="KW-0472">Membrane</keyword>
<evidence type="ECO:0000313" key="3">
    <source>
        <dbReference type="EMBL" id="EON77637.1"/>
    </source>
</evidence>
<organism evidence="3 4">
    <name type="scientific">Lunatimonas lonarensis</name>
    <dbReference type="NCBI Taxonomy" id="1232681"/>
    <lineage>
        <taxon>Bacteria</taxon>
        <taxon>Pseudomonadati</taxon>
        <taxon>Bacteroidota</taxon>
        <taxon>Cytophagia</taxon>
        <taxon>Cytophagales</taxon>
        <taxon>Cyclobacteriaceae</taxon>
    </lineage>
</organism>
<gene>
    <name evidence="3" type="ORF">ADIS_1856</name>
</gene>
<evidence type="ECO:0000256" key="1">
    <source>
        <dbReference type="SAM" id="Phobius"/>
    </source>
</evidence>
<dbReference type="InterPro" id="IPR021309">
    <property type="entry name" value="YgaP-like_TM"/>
</dbReference>
<feature type="transmembrane region" description="Helical" evidence="1">
    <location>
        <begin position="35"/>
        <end position="56"/>
    </location>
</feature>
<name>R7ZU97_9BACT</name>
<proteinExistence type="predicted"/>
<feature type="domain" description="Inner membrane protein YgaP-like transmembrane" evidence="2">
    <location>
        <begin position="1"/>
        <end position="67"/>
    </location>
</feature>
<keyword evidence="1" id="KW-0812">Transmembrane</keyword>
<dbReference type="Proteomes" id="UP000013909">
    <property type="component" value="Unassembled WGS sequence"/>
</dbReference>
<dbReference type="Pfam" id="PF11127">
    <property type="entry name" value="YgaP-like_TM"/>
    <property type="match status" value="1"/>
</dbReference>
<dbReference type="AlphaFoldDB" id="R7ZU97"/>
<dbReference type="OrthoDB" id="9804804at2"/>
<evidence type="ECO:0000259" key="2">
    <source>
        <dbReference type="Pfam" id="PF11127"/>
    </source>
</evidence>
<evidence type="ECO:0000313" key="4">
    <source>
        <dbReference type="Proteomes" id="UP000013909"/>
    </source>
</evidence>
<dbReference type="EMBL" id="AQHR01000050">
    <property type="protein sequence ID" value="EON77637.1"/>
    <property type="molecule type" value="Genomic_DNA"/>
</dbReference>
<dbReference type="STRING" id="1232681.ADIS_1856"/>
<dbReference type="RefSeq" id="WP_010853994.1">
    <property type="nucleotide sequence ID" value="NZ_AQHR01000050.1"/>
</dbReference>
<feature type="transmembrane region" description="Helical" evidence="1">
    <location>
        <begin position="12"/>
        <end position="29"/>
    </location>
</feature>
<protein>
    <recommendedName>
        <fullName evidence="2">Inner membrane protein YgaP-like transmembrane domain-containing protein</fullName>
    </recommendedName>
</protein>
<keyword evidence="4" id="KW-1185">Reference proteome</keyword>
<reference evidence="3 4" key="1">
    <citation type="submission" date="2013-02" db="EMBL/GenBank/DDBJ databases">
        <title>A novel strain isolated from Lonar lake, Maharashtra, India.</title>
        <authorList>
            <person name="Singh A."/>
        </authorList>
    </citation>
    <scope>NUCLEOTIDE SEQUENCE [LARGE SCALE GENOMIC DNA]</scope>
    <source>
        <strain evidence="3 4">AK24</strain>
    </source>
</reference>